<dbReference type="EMBL" id="FLKW01000042">
    <property type="protein sequence ID" value="SBN23049.1"/>
    <property type="molecule type" value="Genomic_DNA"/>
</dbReference>
<evidence type="ECO:0000313" key="3">
    <source>
        <dbReference type="EMBL" id="SCW14230.1"/>
    </source>
</evidence>
<dbReference type="EMBL" id="UGRI01000001">
    <property type="protein sequence ID" value="SUA20622.1"/>
    <property type="molecule type" value="Genomic_DNA"/>
</dbReference>
<protein>
    <submittedName>
        <fullName evidence="1">Phage associated protein</fullName>
    </submittedName>
</protein>
<dbReference type="GeneID" id="66753858"/>
<dbReference type="Proteomes" id="UP000182484">
    <property type="component" value="Unassembled WGS sequence"/>
</dbReference>
<dbReference type="Proteomes" id="UP000239837">
    <property type="component" value="Chromosome"/>
</dbReference>
<evidence type="ECO:0000313" key="7">
    <source>
        <dbReference type="Proteomes" id="UP000307092"/>
    </source>
</evidence>
<dbReference type="EMBL" id="SUQX01000034">
    <property type="protein sequence ID" value="TJX04311.1"/>
    <property type="molecule type" value="Genomic_DNA"/>
</dbReference>
<evidence type="ECO:0000313" key="4">
    <source>
        <dbReference type="EMBL" id="SUA20622.1"/>
    </source>
</evidence>
<sequence>MSRYQQKFIVQELENHEFIYPDSFGDIGFTSNIKSAGKYDSYEDAFSSALEEIGGEFVIFGFYEKED</sequence>
<name>A0A1D3IMA8_NEIGO</name>
<dbReference type="Proteomes" id="UP000307092">
    <property type="component" value="Unassembled WGS sequence"/>
</dbReference>
<evidence type="ECO:0000313" key="6">
    <source>
        <dbReference type="Proteomes" id="UP000182484"/>
    </source>
</evidence>
<dbReference type="EMBL" id="FMTB01000030">
    <property type="protein sequence ID" value="SCW14230.1"/>
    <property type="molecule type" value="Genomic_DNA"/>
</dbReference>
<dbReference type="EMBL" id="LT591897">
    <property type="protein sequence ID" value="SBQ21248.1"/>
    <property type="molecule type" value="Genomic_DNA"/>
</dbReference>
<accession>A0A1D3IMA8</accession>
<evidence type="ECO:0000313" key="5">
    <source>
        <dbReference type="EMBL" id="TJX04311.1"/>
    </source>
</evidence>
<reference evidence="1" key="1">
    <citation type="submission" date="2016-05" db="EMBL/GenBank/DDBJ databases">
        <authorList>
            <consortium name="Pathogen Informatics"/>
        </authorList>
    </citation>
    <scope>NUCLEOTIDE SEQUENCE</scope>
    <source>
        <strain evidence="1">WHO F</strain>
    </source>
</reference>
<reference evidence="5 7" key="4">
    <citation type="submission" date="2019-04" db="EMBL/GenBank/DDBJ databases">
        <title>The CDC panel for molecular diagnostics of ciprofloxacin resistance and its use for research and clinical development.</title>
        <authorList>
            <person name="Liu H."/>
            <person name="Tang K."/>
            <person name="Pham C."/>
            <person name="Schmerer M."/>
        </authorList>
    </citation>
    <scope>NUCLEOTIDE SEQUENCE [LARGE SCALE GENOMIC DNA]</scope>
    <source>
        <strain evidence="5 7">LRRBGS_0742</strain>
    </source>
</reference>
<proteinExistence type="predicted"/>
<organism evidence="5 7">
    <name type="scientific">Neisseria gonorrhoeae</name>
    <dbReference type="NCBI Taxonomy" id="485"/>
    <lineage>
        <taxon>Bacteria</taxon>
        <taxon>Pseudomonadati</taxon>
        <taxon>Pseudomonadota</taxon>
        <taxon>Betaproteobacteria</taxon>
        <taxon>Neisseriales</taxon>
        <taxon>Neisseriaceae</taxon>
        <taxon>Neisseria</taxon>
    </lineage>
</organism>
<evidence type="ECO:0000313" key="1">
    <source>
        <dbReference type="EMBL" id="SBN23049.1"/>
    </source>
</evidence>
<dbReference type="RefSeq" id="WP_003689736.1">
    <property type="nucleotide sequence ID" value="NZ_AP018377.1"/>
</dbReference>
<reference evidence="3 6" key="2">
    <citation type="submission" date="2016-09" db="EMBL/GenBank/DDBJ databases">
        <authorList>
            <person name="Kumanski S."/>
            <person name="Beatrice B."/>
        </authorList>
    </citation>
    <scope>NUCLEOTIDE SEQUENCE [LARGE SCALE GENOMIC DNA]</scope>
    <source>
        <strain evidence="3">Mankind</strain>
    </source>
</reference>
<evidence type="ECO:0000313" key="2">
    <source>
        <dbReference type="EMBL" id="SBQ21248.1"/>
    </source>
</evidence>
<gene>
    <name evidence="5" type="ORF">E8M63_11680</name>
    <name evidence="3" type="ORF">ESCNG_360022</name>
    <name evidence="4" type="ORF">NCTC11421_00715</name>
    <name evidence="2" type="ORF">WHOF_01317C</name>
    <name evidence="1" type="ORF">WHOF_01990</name>
</gene>
<reference evidence="4" key="3">
    <citation type="submission" date="2018-06" db="EMBL/GenBank/DDBJ databases">
        <authorList>
            <consortium name="Pathogen Informatics"/>
            <person name="Doyle S."/>
        </authorList>
    </citation>
    <scope>NUCLEOTIDE SEQUENCE [LARGE SCALE GENOMIC DNA]</scope>
    <source>
        <strain evidence="4">NCTC11421</strain>
    </source>
</reference>
<dbReference type="AlphaFoldDB" id="A0A1D3IMA8"/>